<accession>A0ABU1PH85</accession>
<keyword evidence="7" id="KW-1185">Reference proteome</keyword>
<feature type="chain" id="PRO_5045960423" evidence="4">
    <location>
        <begin position="38"/>
        <end position="367"/>
    </location>
</feature>
<evidence type="ECO:0000256" key="3">
    <source>
        <dbReference type="ARBA" id="ARBA00023315"/>
    </source>
</evidence>
<proteinExistence type="predicted"/>
<dbReference type="RefSeq" id="WP_166758346.1">
    <property type="nucleotide sequence ID" value="NZ_JAVDSJ010000004.1"/>
</dbReference>
<evidence type="ECO:0000259" key="5">
    <source>
        <dbReference type="Pfam" id="PF00561"/>
    </source>
</evidence>
<keyword evidence="2" id="KW-0486">Methionine biosynthesis</keyword>
<dbReference type="Proteomes" id="UP001260715">
    <property type="component" value="Unassembled WGS sequence"/>
</dbReference>
<evidence type="ECO:0000256" key="4">
    <source>
        <dbReference type="SAM" id="SignalP"/>
    </source>
</evidence>
<dbReference type="SUPFAM" id="SSF53474">
    <property type="entry name" value="alpha/beta-Hydrolases"/>
    <property type="match status" value="1"/>
</dbReference>
<feature type="domain" description="AB hydrolase-1" evidence="5">
    <location>
        <begin position="77"/>
        <end position="336"/>
    </location>
</feature>
<keyword evidence="4" id="KW-0732">Signal</keyword>
<evidence type="ECO:0000313" key="7">
    <source>
        <dbReference type="Proteomes" id="UP001260715"/>
    </source>
</evidence>
<keyword evidence="1 6" id="KW-0808">Transferase</keyword>
<dbReference type="EMBL" id="JAVDSJ010000004">
    <property type="protein sequence ID" value="MDR6585311.1"/>
    <property type="molecule type" value="Genomic_DNA"/>
</dbReference>
<reference evidence="6 7" key="1">
    <citation type="submission" date="2023-07" db="EMBL/GenBank/DDBJ databases">
        <title>Sorghum-associated microbial communities from plants grown in Nebraska, USA.</title>
        <authorList>
            <person name="Schachtman D."/>
        </authorList>
    </citation>
    <scope>NUCLEOTIDE SEQUENCE [LARGE SCALE GENOMIC DNA]</scope>
    <source>
        <strain evidence="6 7">596</strain>
    </source>
</reference>
<name>A0ABU1PH85_9BURK</name>
<dbReference type="InterPro" id="IPR008220">
    <property type="entry name" value="HAT_MetX-like"/>
</dbReference>
<dbReference type="PANTHER" id="PTHR32268">
    <property type="entry name" value="HOMOSERINE O-ACETYLTRANSFERASE"/>
    <property type="match status" value="1"/>
</dbReference>
<dbReference type="GO" id="GO:0004414">
    <property type="term" value="F:homoserine O-acetyltransferase activity"/>
    <property type="evidence" value="ECO:0007669"/>
    <property type="project" value="UniProtKB-EC"/>
</dbReference>
<dbReference type="Gene3D" id="3.40.50.1820">
    <property type="entry name" value="alpha/beta hydrolase"/>
    <property type="match status" value="1"/>
</dbReference>
<dbReference type="PIRSF" id="PIRSF000443">
    <property type="entry name" value="Homoser_Ac_trans"/>
    <property type="match status" value="1"/>
</dbReference>
<keyword evidence="2" id="KW-0028">Amino-acid biosynthesis</keyword>
<evidence type="ECO:0000256" key="1">
    <source>
        <dbReference type="ARBA" id="ARBA00022679"/>
    </source>
</evidence>
<protein>
    <submittedName>
        <fullName evidence="6">Homoserine O-acetyltransferase</fullName>
        <ecNumber evidence="6">2.3.1.31</ecNumber>
    </submittedName>
</protein>
<dbReference type="PANTHER" id="PTHR32268:SF11">
    <property type="entry name" value="HOMOSERINE O-ACETYLTRANSFERASE"/>
    <property type="match status" value="1"/>
</dbReference>
<organism evidence="6 7">
    <name type="scientific">Herbaspirillum frisingense</name>
    <dbReference type="NCBI Taxonomy" id="92645"/>
    <lineage>
        <taxon>Bacteria</taxon>
        <taxon>Pseudomonadati</taxon>
        <taxon>Pseudomonadota</taxon>
        <taxon>Betaproteobacteria</taxon>
        <taxon>Burkholderiales</taxon>
        <taxon>Oxalobacteraceae</taxon>
        <taxon>Herbaspirillum</taxon>
    </lineage>
</organism>
<feature type="signal peptide" evidence="4">
    <location>
        <begin position="1"/>
        <end position="37"/>
    </location>
</feature>
<dbReference type="NCBIfam" id="NF005071">
    <property type="entry name" value="PRK06489.1"/>
    <property type="match status" value="1"/>
</dbReference>
<dbReference type="InterPro" id="IPR029058">
    <property type="entry name" value="AB_hydrolase_fold"/>
</dbReference>
<evidence type="ECO:0000256" key="2">
    <source>
        <dbReference type="ARBA" id="ARBA00023167"/>
    </source>
</evidence>
<evidence type="ECO:0000313" key="6">
    <source>
        <dbReference type="EMBL" id="MDR6585311.1"/>
    </source>
</evidence>
<comment type="caution">
    <text evidence="6">The sequence shown here is derived from an EMBL/GenBank/DDBJ whole genome shotgun (WGS) entry which is preliminary data.</text>
</comment>
<sequence>MRLTSRLRRAAGLLFTHTLTITLTSASLLLGAAPSHAAEPPKPVEGSWVAPSFQFHTGQTLENLRLHYVTLGDRSKPAVLVLHGTYQSAGAMLSRDFGGQLFGPGQPLDASKYFIIIPDGIGVGKSTKPSDGLRAAFPQYNYADMVLAQYRMLTEGMGVQHLRLIIGNSMGGMQTWLWGGNYPGFADGLVPMASQPTEMASRNWMMRRMLVESIKQDPAWNNGNYTTQPPSLRLANNMFVFATNGGTLAYQAMAGTHAQADKLVDERLAAPVTADANDFIYQWGSSADYNAAPGLSKIKVPVLAINSADDERNPPETGILQAALKDVPSAQLLLIPASAETRGHGTTGMAKFYARELEQFIQALPQR</sequence>
<dbReference type="Pfam" id="PF00561">
    <property type="entry name" value="Abhydrolase_1"/>
    <property type="match status" value="1"/>
</dbReference>
<keyword evidence="3 6" id="KW-0012">Acyltransferase</keyword>
<dbReference type="InterPro" id="IPR000073">
    <property type="entry name" value="AB_hydrolase_1"/>
</dbReference>
<gene>
    <name evidence="6" type="ORF">J2W50_003527</name>
</gene>
<dbReference type="EC" id="2.3.1.31" evidence="6"/>